<dbReference type="Pfam" id="PF13649">
    <property type="entry name" value="Methyltransf_25"/>
    <property type="match status" value="1"/>
</dbReference>
<dbReference type="Gene3D" id="3.40.50.150">
    <property type="entry name" value="Vaccinia Virus protein VP39"/>
    <property type="match status" value="1"/>
</dbReference>
<proteinExistence type="predicted"/>
<dbReference type="Proteomes" id="UP000076276">
    <property type="component" value="Unassembled WGS sequence"/>
</dbReference>
<sequence length="249" mass="28471">MSQNQTSNESFNPATFDDYPVLYDEALSWPYRKELELPTLKKLLGDLSGLNVLDFGCGPGVITRWLHAQGAKTVIGYDISEGMLAYARQCEDKTQLGIRYLSHLDEKYNGYFDIILAVYVMPYVMHEHDLLSMCQDMFKMLKPGGKLITLPLHPDFNADPDYYSPFGFQLIENEPRSDGGKLQLKLRMPPHSIDLEAYYWSKPTLERTLTQAGFQQVTWQSLDAPENLTPELRPYLNCPHVAIIEALKK</sequence>
<dbReference type="AlphaFoldDB" id="A0A151XZI3"/>
<reference evidence="4 5" key="1">
    <citation type="submission" date="2016-03" db="EMBL/GenBank/DDBJ databases">
        <title>Acinetobacter genomospecies 28 strain ANC 4149.</title>
        <authorList>
            <person name="Radolfova-Krizova L."/>
            <person name="Nemec A."/>
        </authorList>
    </citation>
    <scope>NUCLEOTIDE SEQUENCE [LARGE SCALE GENOMIC DNA]</scope>
    <source>
        <strain evidence="4 5">ANC 4149</strain>
    </source>
</reference>
<dbReference type="STRING" id="1806892.AZH43_03095"/>
<dbReference type="RefSeq" id="WP_067670810.1">
    <property type="nucleotide sequence ID" value="NZ_CBCSIK010000011.1"/>
</dbReference>
<accession>A0A151XZI3</accession>
<keyword evidence="1 4" id="KW-0489">Methyltransferase</keyword>
<dbReference type="InterPro" id="IPR029063">
    <property type="entry name" value="SAM-dependent_MTases_sf"/>
</dbReference>
<keyword evidence="2 4" id="KW-0808">Transferase</keyword>
<organism evidence="4 5">
    <name type="scientific">Acinetobacter pragensis</name>
    <dbReference type="NCBI Taxonomy" id="1806892"/>
    <lineage>
        <taxon>Bacteria</taxon>
        <taxon>Pseudomonadati</taxon>
        <taxon>Pseudomonadota</taxon>
        <taxon>Gammaproteobacteria</taxon>
        <taxon>Moraxellales</taxon>
        <taxon>Moraxellaceae</taxon>
        <taxon>Acinetobacter</taxon>
    </lineage>
</organism>
<name>A0A151XZI3_9GAMM</name>
<dbReference type="PANTHER" id="PTHR43861:SF1">
    <property type="entry name" value="TRANS-ACONITATE 2-METHYLTRANSFERASE"/>
    <property type="match status" value="1"/>
</dbReference>
<dbReference type="SUPFAM" id="SSF53335">
    <property type="entry name" value="S-adenosyl-L-methionine-dependent methyltransferases"/>
    <property type="match status" value="1"/>
</dbReference>
<dbReference type="InterPro" id="IPR041698">
    <property type="entry name" value="Methyltransf_25"/>
</dbReference>
<dbReference type="GO" id="GO:0032259">
    <property type="term" value="P:methylation"/>
    <property type="evidence" value="ECO:0007669"/>
    <property type="project" value="UniProtKB-KW"/>
</dbReference>
<comment type="caution">
    <text evidence="4">The sequence shown here is derived from an EMBL/GenBank/DDBJ whole genome shotgun (WGS) entry which is preliminary data.</text>
</comment>
<protein>
    <submittedName>
        <fullName evidence="4">SAM-dependent methyltransferase</fullName>
    </submittedName>
</protein>
<feature type="domain" description="Methyltransferase" evidence="3">
    <location>
        <begin position="52"/>
        <end position="145"/>
    </location>
</feature>
<evidence type="ECO:0000256" key="2">
    <source>
        <dbReference type="ARBA" id="ARBA00022679"/>
    </source>
</evidence>
<dbReference type="CDD" id="cd02440">
    <property type="entry name" value="AdoMet_MTases"/>
    <property type="match status" value="1"/>
</dbReference>
<evidence type="ECO:0000259" key="3">
    <source>
        <dbReference type="Pfam" id="PF13649"/>
    </source>
</evidence>
<gene>
    <name evidence="4" type="ORF">AZH43_03095</name>
</gene>
<evidence type="ECO:0000313" key="5">
    <source>
        <dbReference type="Proteomes" id="UP000076276"/>
    </source>
</evidence>
<evidence type="ECO:0000313" key="4">
    <source>
        <dbReference type="EMBL" id="KYQ71135.1"/>
    </source>
</evidence>
<dbReference type="OrthoDB" id="9791837at2"/>
<keyword evidence="5" id="KW-1185">Reference proteome</keyword>
<dbReference type="GO" id="GO:0008168">
    <property type="term" value="F:methyltransferase activity"/>
    <property type="evidence" value="ECO:0007669"/>
    <property type="project" value="UniProtKB-KW"/>
</dbReference>
<dbReference type="EMBL" id="LUAW01000034">
    <property type="protein sequence ID" value="KYQ71135.1"/>
    <property type="molecule type" value="Genomic_DNA"/>
</dbReference>
<dbReference type="PANTHER" id="PTHR43861">
    <property type="entry name" value="TRANS-ACONITATE 2-METHYLTRANSFERASE-RELATED"/>
    <property type="match status" value="1"/>
</dbReference>
<evidence type="ECO:0000256" key="1">
    <source>
        <dbReference type="ARBA" id="ARBA00022603"/>
    </source>
</evidence>